<feature type="chain" id="PRO_5012014208" description="DUF8020 domain-containing protein" evidence="2">
    <location>
        <begin position="21"/>
        <end position="234"/>
    </location>
</feature>
<evidence type="ECO:0000313" key="5">
    <source>
        <dbReference type="Proteomes" id="UP000215506"/>
    </source>
</evidence>
<keyword evidence="2" id="KW-0732">Signal</keyword>
<reference evidence="4 5" key="1">
    <citation type="submission" date="2017-07" db="EMBL/GenBank/DDBJ databases">
        <title>First draft Genome Sequence of Nocardia cerradoensis isolated from human infection.</title>
        <authorList>
            <person name="Carrasco G."/>
        </authorList>
    </citation>
    <scope>NUCLEOTIDE SEQUENCE [LARGE SCALE GENOMIC DNA]</scope>
    <source>
        <strain evidence="4 5">CNM20130759</strain>
    </source>
</reference>
<feature type="domain" description="DUF8020" evidence="3">
    <location>
        <begin position="39"/>
        <end position="84"/>
    </location>
</feature>
<dbReference type="EMBL" id="NGAF01000021">
    <property type="protein sequence ID" value="OXR41217.1"/>
    <property type="molecule type" value="Genomic_DNA"/>
</dbReference>
<feature type="compositionally biased region" description="Polar residues" evidence="1">
    <location>
        <begin position="81"/>
        <end position="91"/>
    </location>
</feature>
<dbReference type="RefSeq" id="WP_143860322.1">
    <property type="nucleotide sequence ID" value="NZ_NGAF01000021.1"/>
</dbReference>
<dbReference type="Proteomes" id="UP000215506">
    <property type="component" value="Unassembled WGS sequence"/>
</dbReference>
<gene>
    <name evidence="4" type="ORF">B7C42_06615</name>
</gene>
<feature type="region of interest" description="Disordered" evidence="1">
    <location>
        <begin position="77"/>
        <end position="110"/>
    </location>
</feature>
<evidence type="ECO:0000256" key="1">
    <source>
        <dbReference type="SAM" id="MobiDB-lite"/>
    </source>
</evidence>
<proteinExistence type="predicted"/>
<evidence type="ECO:0000256" key="2">
    <source>
        <dbReference type="SAM" id="SignalP"/>
    </source>
</evidence>
<dbReference type="InterPro" id="IPR058333">
    <property type="entry name" value="DUF8020"/>
</dbReference>
<evidence type="ECO:0000313" key="4">
    <source>
        <dbReference type="EMBL" id="OXR41217.1"/>
    </source>
</evidence>
<protein>
    <recommendedName>
        <fullName evidence="3">DUF8020 domain-containing protein</fullName>
    </recommendedName>
</protein>
<dbReference type="Pfam" id="PF26059">
    <property type="entry name" value="DUF8020"/>
    <property type="match status" value="1"/>
</dbReference>
<accession>A0A231GX77</accession>
<feature type="signal peptide" evidence="2">
    <location>
        <begin position="1"/>
        <end position="20"/>
    </location>
</feature>
<comment type="caution">
    <text evidence="4">The sequence shown here is derived from an EMBL/GenBank/DDBJ whole genome shotgun (WGS) entry which is preliminary data.</text>
</comment>
<keyword evidence="5" id="KW-1185">Reference proteome</keyword>
<name>A0A231GX77_9NOCA</name>
<organism evidence="4 5">
    <name type="scientific">Nocardia cerradoensis</name>
    <dbReference type="NCBI Taxonomy" id="85688"/>
    <lineage>
        <taxon>Bacteria</taxon>
        <taxon>Bacillati</taxon>
        <taxon>Actinomycetota</taxon>
        <taxon>Actinomycetes</taxon>
        <taxon>Mycobacteriales</taxon>
        <taxon>Nocardiaceae</taxon>
        <taxon>Nocardia</taxon>
    </lineage>
</organism>
<dbReference type="AlphaFoldDB" id="A0A231GX77"/>
<sequence>MATVALATGAVAFASATARAAEPEAAVPGEVIQVGIAPGIQYTGNIVDNSAVVNTPFGSLTTRNGAFEVRDGQGGFVAGTPLTTPPDSDANSSRETDPAGMVTPGTDSNPGTVVTHPALENVDATADFNGALAVAATQFGLAVGVGTLAGGVVGLGVGCLAGAATGGFVALPTGPIAAPAALFGCIVGASVGAGIGGVTGAALLGIPVGIASAVQMYNTLQAPPAAPVPAPTVG</sequence>
<evidence type="ECO:0000259" key="3">
    <source>
        <dbReference type="Pfam" id="PF26059"/>
    </source>
</evidence>